<name>A0AAW9X920_ECOLX</name>
<evidence type="ECO:0000313" key="1">
    <source>
        <dbReference type="EMBL" id="MWU34131.1"/>
    </source>
</evidence>
<accession>A0AAW9X920</accession>
<evidence type="ECO:0000313" key="2">
    <source>
        <dbReference type="Proteomes" id="UP000441160"/>
    </source>
</evidence>
<proteinExistence type="predicted"/>
<gene>
    <name evidence="1" type="ORF">GP944_26310</name>
</gene>
<dbReference type="AlphaFoldDB" id="A0AAW9X920"/>
<comment type="caution">
    <text evidence="1">The sequence shown here is derived from an EMBL/GenBank/DDBJ whole genome shotgun (WGS) entry which is preliminary data.</text>
</comment>
<protein>
    <submittedName>
        <fullName evidence="1">Uncharacterized protein</fullName>
    </submittedName>
</protein>
<sequence length="129" mass="14368">MSNNLQDILAAASGYQSVTSEPALNFKRPKTLDDYPVIPPASKKVSVISSDLTLHIGFDTEYVFNPETQQNDILSYQSYVVLPDNTGVSNIIYPPDSQKKSRLSFKEFLFQTITPLLETGVITKWPGII</sequence>
<dbReference type="Proteomes" id="UP000441160">
    <property type="component" value="Unassembled WGS sequence"/>
</dbReference>
<dbReference type="EMBL" id="WTRX01000181">
    <property type="protein sequence ID" value="MWU34131.1"/>
    <property type="molecule type" value="Genomic_DNA"/>
</dbReference>
<organism evidence="1 2">
    <name type="scientific">Escherichia coli</name>
    <dbReference type="NCBI Taxonomy" id="562"/>
    <lineage>
        <taxon>Bacteria</taxon>
        <taxon>Pseudomonadati</taxon>
        <taxon>Pseudomonadota</taxon>
        <taxon>Gammaproteobacteria</taxon>
        <taxon>Enterobacterales</taxon>
        <taxon>Enterobacteriaceae</taxon>
        <taxon>Escherichia</taxon>
    </lineage>
</organism>
<reference evidence="1 2" key="1">
    <citation type="submission" date="2019-12" db="EMBL/GenBank/DDBJ databases">
        <title>Enteriobacteria Tanzani isolates_8377-8380.</title>
        <authorList>
            <person name="Subbiah M."/>
            <person name="Call D."/>
        </authorList>
    </citation>
    <scope>NUCLEOTIDE SEQUENCE [LARGE SCALE GENOMIC DNA]</scope>
    <source>
        <strain evidence="1 2">8378wB3</strain>
    </source>
</reference>
<feature type="non-terminal residue" evidence="1">
    <location>
        <position position="129"/>
    </location>
</feature>